<dbReference type="InterPro" id="IPR011009">
    <property type="entry name" value="Kinase-like_dom_sf"/>
</dbReference>
<organism evidence="2">
    <name type="scientific">Medioppia subpectinata</name>
    <dbReference type="NCBI Taxonomy" id="1979941"/>
    <lineage>
        <taxon>Eukaryota</taxon>
        <taxon>Metazoa</taxon>
        <taxon>Ecdysozoa</taxon>
        <taxon>Arthropoda</taxon>
        <taxon>Chelicerata</taxon>
        <taxon>Arachnida</taxon>
        <taxon>Acari</taxon>
        <taxon>Acariformes</taxon>
        <taxon>Sarcoptiformes</taxon>
        <taxon>Oribatida</taxon>
        <taxon>Brachypylina</taxon>
        <taxon>Oppioidea</taxon>
        <taxon>Oppiidae</taxon>
        <taxon>Medioppia</taxon>
    </lineage>
</organism>
<protein>
    <submittedName>
        <fullName evidence="2">Uncharacterized protein</fullName>
    </submittedName>
</protein>
<accession>A0A7R9KSY4</accession>
<dbReference type="EMBL" id="OC860751">
    <property type="protein sequence ID" value="CAD7628859.1"/>
    <property type="molecule type" value="Genomic_DNA"/>
</dbReference>
<name>A0A7R9KSY4_9ACAR</name>
<dbReference type="SUPFAM" id="SSF56112">
    <property type="entry name" value="Protein kinase-like (PK-like)"/>
    <property type="match status" value="1"/>
</dbReference>
<evidence type="ECO:0000313" key="2">
    <source>
        <dbReference type="EMBL" id="CAD7628859.1"/>
    </source>
</evidence>
<evidence type="ECO:0000313" key="3">
    <source>
        <dbReference type="Proteomes" id="UP000759131"/>
    </source>
</evidence>
<proteinExistence type="predicted"/>
<feature type="compositionally biased region" description="Polar residues" evidence="1">
    <location>
        <begin position="163"/>
        <end position="175"/>
    </location>
</feature>
<dbReference type="AlphaFoldDB" id="A0A7R9KSY4"/>
<feature type="region of interest" description="Disordered" evidence="1">
    <location>
        <begin position="1"/>
        <end position="20"/>
    </location>
</feature>
<dbReference type="Proteomes" id="UP000759131">
    <property type="component" value="Unassembled WGS sequence"/>
</dbReference>
<gene>
    <name evidence="2" type="ORF">OSB1V03_LOCUS9278</name>
</gene>
<feature type="region of interest" description="Disordered" evidence="1">
    <location>
        <begin position="161"/>
        <end position="190"/>
    </location>
</feature>
<evidence type="ECO:0000256" key="1">
    <source>
        <dbReference type="SAM" id="MobiDB-lite"/>
    </source>
</evidence>
<dbReference type="EMBL" id="CAJPIZ010006176">
    <property type="protein sequence ID" value="CAG2109289.1"/>
    <property type="molecule type" value="Genomic_DNA"/>
</dbReference>
<sequence length="310" mass="34153">MAPVNRSERSPGMSSLPRQTISRGGLFSAVAEGVYLPPDTGHTAGLAQYIPEPFEAPRHLIDDCAVVVFDSIGLMCPPLPEECRLDVYEPAIGLSVERLYHRIEYILNAGVLYALFGAPVVLVQRLEPTDIVVISWDPLGGNCRNDIWAQVTGLGHPYPLCPQQHSKGNPRNTTNSKGKKRKPGSKPLSQALNCNDNDFVDFLSRCLEWNPMHRLTPDEACKHVWLAGHYNHINTLNNNHNNYVIGLLVFFEQVSASMGVSPTRIIRASSDDSLNLKLMNGKCSQNGSLGHNHSIDDPLIDGTTYLPPIL</sequence>
<keyword evidence="3" id="KW-1185">Reference proteome</keyword>
<reference evidence="2" key="1">
    <citation type="submission" date="2020-11" db="EMBL/GenBank/DDBJ databases">
        <authorList>
            <person name="Tran Van P."/>
        </authorList>
    </citation>
    <scope>NUCLEOTIDE SEQUENCE</scope>
</reference>
<dbReference type="Gene3D" id="1.10.510.10">
    <property type="entry name" value="Transferase(Phosphotransferase) domain 1"/>
    <property type="match status" value="1"/>
</dbReference>